<sequence length="29" mass="3406">MHLSNFVWCFGCFYIPAILYLASPNKQEI</sequence>
<dbReference type="EMBL" id="MZ234048">
    <property type="protein sequence ID" value="USM81333.1"/>
    <property type="molecule type" value="Genomic_DNA"/>
</dbReference>
<keyword evidence="1" id="KW-1133">Transmembrane helix</keyword>
<organism evidence="2 3">
    <name type="scientific">Escherichia phage vB_EcoS-UTI89UKE1</name>
    <dbReference type="NCBI Taxonomy" id="2865825"/>
    <lineage>
        <taxon>Viruses</taxon>
        <taxon>Duplodnaviria</taxon>
        <taxon>Heunggongvirae</taxon>
        <taxon>Uroviricota</taxon>
        <taxon>Caudoviricetes</taxon>
        <taxon>Sarkviridae</taxon>
        <taxon>Guernseyvirinae</taxon>
        <taxon>Kagunavirus</taxon>
        <taxon>Kagunavirus UTI89UKE1</taxon>
    </lineage>
</organism>
<protein>
    <submittedName>
        <fullName evidence="2">Uncharacterized protein</fullName>
    </submittedName>
</protein>
<keyword evidence="1" id="KW-0472">Membrane</keyword>
<gene>
    <name evidence="2" type="ORF">UTI89UKE1_062</name>
</gene>
<reference evidence="2" key="1">
    <citation type="submission" date="2021-05" db="EMBL/GenBank/DDBJ databases">
        <title>Naturally bred epsilon2 phages have an improved host range and effectivity in uropathogenic E. coli over their ancestor phages.</title>
        <authorList>
            <person name="Saez D."/>
            <person name="Loose M."/>
            <person name="Mutti M."/>
            <person name="Visram Z."/>
            <person name="Hitzenhammer E."/>
            <person name="Dippel D."/>
            <person name="Tisakova L."/>
            <person name="Schertler S."/>
            <person name="Wittmann J."/>
            <person name="Corsini L."/>
            <person name="Wagenlehner F."/>
        </authorList>
    </citation>
    <scope>NUCLEOTIDE SEQUENCE</scope>
</reference>
<name>A0A9E7MNX0_9CAUD</name>
<keyword evidence="3" id="KW-1185">Reference proteome</keyword>
<feature type="transmembrane region" description="Helical" evidence="1">
    <location>
        <begin position="6"/>
        <end position="23"/>
    </location>
</feature>
<dbReference type="Proteomes" id="UP001056758">
    <property type="component" value="Segment"/>
</dbReference>
<evidence type="ECO:0000256" key="1">
    <source>
        <dbReference type="SAM" id="Phobius"/>
    </source>
</evidence>
<evidence type="ECO:0000313" key="3">
    <source>
        <dbReference type="Proteomes" id="UP001056758"/>
    </source>
</evidence>
<evidence type="ECO:0000313" key="2">
    <source>
        <dbReference type="EMBL" id="USM81333.1"/>
    </source>
</evidence>
<accession>A0A9E7MNX0</accession>
<keyword evidence="1" id="KW-0812">Transmembrane</keyword>
<proteinExistence type="predicted"/>